<dbReference type="Pfam" id="PF04138">
    <property type="entry name" value="GtrA_DPMS_TM"/>
    <property type="match status" value="1"/>
</dbReference>
<evidence type="ECO:0000259" key="6">
    <source>
        <dbReference type="Pfam" id="PF04138"/>
    </source>
</evidence>
<sequence length="131" mass="15344">MIFKYKEKLLFLACGGFAAFVNFSSRILFSAFLDLYISITFAYILGMITAYYLFKNFVFVSHEENKEGSPAIFFVVNVIALLQIYIVTVLLKNSFYKYFDYEYLYLAHGLAILSSVFSSYWLHKNFTFIKK</sequence>
<feature type="transmembrane region" description="Helical" evidence="5">
    <location>
        <begin position="71"/>
        <end position="91"/>
    </location>
</feature>
<evidence type="ECO:0000256" key="2">
    <source>
        <dbReference type="ARBA" id="ARBA00022692"/>
    </source>
</evidence>
<keyword evidence="8" id="KW-1185">Reference proteome</keyword>
<name>A0A0H4J425_9PROT</name>
<proteinExistence type="predicted"/>
<evidence type="ECO:0000256" key="3">
    <source>
        <dbReference type="ARBA" id="ARBA00022989"/>
    </source>
</evidence>
<accession>A0A0H4J425</accession>
<dbReference type="InterPro" id="IPR007267">
    <property type="entry name" value="GtrA_DPMS_TM"/>
</dbReference>
<feature type="domain" description="GtrA/DPMS transmembrane" evidence="6">
    <location>
        <begin position="11"/>
        <end position="128"/>
    </location>
</feature>
<evidence type="ECO:0000256" key="5">
    <source>
        <dbReference type="SAM" id="Phobius"/>
    </source>
</evidence>
<keyword evidence="2 5" id="KW-0812">Transmembrane</keyword>
<comment type="subcellular location">
    <subcellularLocation>
        <location evidence="1">Membrane</location>
        <topology evidence="1">Multi-pass membrane protein</topology>
    </subcellularLocation>
</comment>
<dbReference type="Proteomes" id="UP000066549">
    <property type="component" value="Chromosome"/>
</dbReference>
<dbReference type="AlphaFoldDB" id="A0A0H4J425"/>
<evidence type="ECO:0000313" key="7">
    <source>
        <dbReference type="EMBL" id="AKO66508.1"/>
    </source>
</evidence>
<evidence type="ECO:0000313" key="8">
    <source>
        <dbReference type="Proteomes" id="UP000066549"/>
    </source>
</evidence>
<dbReference type="EMBL" id="CP011002">
    <property type="protein sequence ID" value="AKO66508.1"/>
    <property type="molecule type" value="Genomic_DNA"/>
</dbReference>
<keyword evidence="3 5" id="KW-1133">Transmembrane helix</keyword>
<feature type="transmembrane region" description="Helical" evidence="5">
    <location>
        <begin position="103"/>
        <end position="122"/>
    </location>
</feature>
<feature type="transmembrane region" description="Helical" evidence="5">
    <location>
        <begin position="35"/>
        <end position="59"/>
    </location>
</feature>
<gene>
    <name evidence="7" type="ORF">VI33_06280</name>
</gene>
<evidence type="ECO:0000256" key="4">
    <source>
        <dbReference type="ARBA" id="ARBA00023136"/>
    </source>
</evidence>
<keyword evidence="4 5" id="KW-0472">Membrane</keyword>
<organism evidence="7 8">
    <name type="scientific">Methylophilales bacterium MBRS-H7</name>
    <dbReference type="NCBI Taxonomy" id="1623450"/>
    <lineage>
        <taxon>Bacteria</taxon>
        <taxon>Pseudomonadati</taxon>
        <taxon>Pseudomonadota</taxon>
        <taxon>Betaproteobacteria</taxon>
        <taxon>Nitrosomonadales</taxon>
        <taxon>OM43 clade</taxon>
    </lineage>
</organism>
<protein>
    <recommendedName>
        <fullName evidence="6">GtrA/DPMS transmembrane domain-containing protein</fullName>
    </recommendedName>
</protein>
<evidence type="ECO:0000256" key="1">
    <source>
        <dbReference type="ARBA" id="ARBA00004141"/>
    </source>
</evidence>
<dbReference type="GO" id="GO:0000271">
    <property type="term" value="P:polysaccharide biosynthetic process"/>
    <property type="evidence" value="ECO:0007669"/>
    <property type="project" value="InterPro"/>
</dbReference>
<reference evidence="7 8" key="1">
    <citation type="submission" date="2015-03" db="EMBL/GenBank/DDBJ databases">
        <title>Comparative analysis of the OM43 clade including a novel species from Red Sea uncovers genomic and metabolic diversity among marine methylotrophs.</title>
        <authorList>
            <person name="Jimenez-Infante F."/>
            <person name="Ngugi D.K."/>
            <person name="Vinu M."/>
            <person name="Alam I."/>
            <person name="Kamau A."/>
            <person name="Blom J."/>
            <person name="Bajic V.B."/>
            <person name="Stingl U."/>
        </authorList>
    </citation>
    <scope>NUCLEOTIDE SEQUENCE [LARGE SCALE GENOMIC DNA]</scope>
    <source>
        <strain evidence="7 8">MBRSH7</strain>
    </source>
</reference>
<dbReference type="GO" id="GO:0016020">
    <property type="term" value="C:membrane"/>
    <property type="evidence" value="ECO:0007669"/>
    <property type="project" value="UniProtKB-SubCell"/>
</dbReference>